<dbReference type="EMBL" id="CM042889">
    <property type="protein sequence ID" value="KAI4321764.1"/>
    <property type="molecule type" value="Genomic_DNA"/>
</dbReference>
<organism evidence="1 2">
    <name type="scientific">Melastoma candidum</name>
    <dbReference type="NCBI Taxonomy" id="119954"/>
    <lineage>
        <taxon>Eukaryota</taxon>
        <taxon>Viridiplantae</taxon>
        <taxon>Streptophyta</taxon>
        <taxon>Embryophyta</taxon>
        <taxon>Tracheophyta</taxon>
        <taxon>Spermatophyta</taxon>
        <taxon>Magnoliopsida</taxon>
        <taxon>eudicotyledons</taxon>
        <taxon>Gunneridae</taxon>
        <taxon>Pentapetalae</taxon>
        <taxon>rosids</taxon>
        <taxon>malvids</taxon>
        <taxon>Myrtales</taxon>
        <taxon>Melastomataceae</taxon>
        <taxon>Melastomatoideae</taxon>
        <taxon>Melastomateae</taxon>
        <taxon>Melastoma</taxon>
    </lineage>
</organism>
<gene>
    <name evidence="1" type="ORF">MLD38_035110</name>
</gene>
<comment type="caution">
    <text evidence="1">The sequence shown here is derived from an EMBL/GenBank/DDBJ whole genome shotgun (WGS) entry which is preliminary data.</text>
</comment>
<accession>A0ACB9MBQ8</accession>
<reference evidence="2" key="1">
    <citation type="journal article" date="2023" name="Front. Plant Sci.">
        <title>Chromosomal-level genome assembly of Melastoma candidum provides insights into trichome evolution.</title>
        <authorList>
            <person name="Zhong Y."/>
            <person name="Wu W."/>
            <person name="Sun C."/>
            <person name="Zou P."/>
            <person name="Liu Y."/>
            <person name="Dai S."/>
            <person name="Zhou R."/>
        </authorList>
    </citation>
    <scope>NUCLEOTIDE SEQUENCE [LARGE SCALE GENOMIC DNA]</scope>
</reference>
<sequence length="224" mass="24702">MARAANAPVYDPGVLASKCRSRPLKVLRRALKLMIGLCAMGIKLWLDRLFGVIDQNKRKRARELRAMLTQFGPTFVKIGQALSTRPDLCPPEYIEELSQLQDALPSVPNAEAFDRIEKELGQPLDSVFSTISPSPVAAASLGQVYKARLKSGGKLVAVKVQRPGIEEVIGLDFFLMRGVGLLVDKYFDHFATDIVPLIDEFALRVYQELNYVQVSAGGAPCQEV</sequence>
<evidence type="ECO:0000313" key="1">
    <source>
        <dbReference type="EMBL" id="KAI4321764.1"/>
    </source>
</evidence>
<name>A0ACB9MBQ8_9MYRT</name>
<dbReference type="Proteomes" id="UP001057402">
    <property type="component" value="Chromosome 10"/>
</dbReference>
<protein>
    <submittedName>
        <fullName evidence="1">Uncharacterized protein</fullName>
    </submittedName>
</protein>
<proteinExistence type="predicted"/>
<keyword evidence="2" id="KW-1185">Reference proteome</keyword>
<evidence type="ECO:0000313" key="2">
    <source>
        <dbReference type="Proteomes" id="UP001057402"/>
    </source>
</evidence>